<comment type="similarity">
    <text evidence="1">Belongs to the cytidine and deoxycytidylate deaminase family.</text>
</comment>
<dbReference type="GO" id="GO:0005829">
    <property type="term" value="C:cytosol"/>
    <property type="evidence" value="ECO:0007669"/>
    <property type="project" value="TreeGrafter"/>
</dbReference>
<evidence type="ECO:0000256" key="8">
    <source>
        <dbReference type="PIRSR" id="PIRSR006334-3"/>
    </source>
</evidence>
<dbReference type="PANTHER" id="PTHR11644">
    <property type="entry name" value="CYTIDINE DEAMINASE"/>
    <property type="match status" value="1"/>
</dbReference>
<dbReference type="AlphaFoldDB" id="A0A1Y0CVF6"/>
<dbReference type="GO" id="GO:0004126">
    <property type="term" value="F:cytidine deaminase activity"/>
    <property type="evidence" value="ECO:0007669"/>
    <property type="project" value="InterPro"/>
</dbReference>
<accession>A0A1Y0CVF6</accession>
<organism evidence="10 11">
    <name type="scientific">Oceanisphaera avium</name>
    <dbReference type="NCBI Taxonomy" id="1903694"/>
    <lineage>
        <taxon>Bacteria</taxon>
        <taxon>Pseudomonadati</taxon>
        <taxon>Pseudomonadota</taxon>
        <taxon>Gammaproteobacteria</taxon>
        <taxon>Aeromonadales</taxon>
        <taxon>Aeromonadaceae</taxon>
        <taxon>Oceanisphaera</taxon>
    </lineage>
</organism>
<feature type="domain" description="CMP/dCMP-type deaminase" evidence="9">
    <location>
        <begin position="175"/>
        <end position="297"/>
    </location>
</feature>
<dbReference type="InterPro" id="IPR050202">
    <property type="entry name" value="Cyt/Deoxycyt_deaminase"/>
</dbReference>
<dbReference type="GO" id="GO:0008270">
    <property type="term" value="F:zinc ion binding"/>
    <property type="evidence" value="ECO:0007669"/>
    <property type="project" value="InterPro"/>
</dbReference>
<evidence type="ECO:0000256" key="6">
    <source>
        <dbReference type="PIRSR" id="PIRSR006334-1"/>
    </source>
</evidence>
<feature type="active site" description="Proton donor" evidence="6">
    <location>
        <position position="91"/>
    </location>
</feature>
<feature type="binding site" evidence="7">
    <location>
        <begin position="76"/>
        <end position="78"/>
    </location>
    <ligand>
        <name>substrate</name>
    </ligand>
</feature>
<dbReference type="InterPro" id="IPR002125">
    <property type="entry name" value="CMP_dCMP_dom"/>
</dbReference>
<evidence type="ECO:0000313" key="11">
    <source>
        <dbReference type="Proteomes" id="UP000243793"/>
    </source>
</evidence>
<evidence type="ECO:0000256" key="4">
    <source>
        <dbReference type="ARBA" id="ARBA00022801"/>
    </source>
</evidence>
<dbReference type="SUPFAM" id="SSF53927">
    <property type="entry name" value="Cytidine deaminase-like"/>
    <property type="match status" value="2"/>
</dbReference>
<dbReference type="InterPro" id="IPR016192">
    <property type="entry name" value="APOBEC/CMP_deaminase_Zn-bd"/>
</dbReference>
<feature type="binding site" evidence="8">
    <location>
        <position position="89"/>
    </location>
    <ligand>
        <name>Zn(2+)</name>
        <dbReference type="ChEBI" id="CHEBI:29105"/>
        <note>catalytic</note>
    </ligand>
</feature>
<feature type="binding site" evidence="8">
    <location>
        <position position="119"/>
    </location>
    <ligand>
        <name>Zn(2+)</name>
        <dbReference type="ChEBI" id="CHEBI:29105"/>
        <note>catalytic</note>
    </ligand>
</feature>
<feature type="domain" description="CMP/dCMP-type deaminase" evidence="9">
    <location>
        <begin position="35"/>
        <end position="153"/>
    </location>
</feature>
<evidence type="ECO:0000259" key="9">
    <source>
        <dbReference type="PROSITE" id="PS51747"/>
    </source>
</evidence>
<protein>
    <submittedName>
        <fullName evidence="10">Cytidine deaminase</fullName>
    </submittedName>
</protein>
<keyword evidence="11" id="KW-1185">Reference proteome</keyword>
<evidence type="ECO:0000256" key="1">
    <source>
        <dbReference type="ARBA" id="ARBA00006576"/>
    </source>
</evidence>
<dbReference type="Gene3D" id="3.40.140.10">
    <property type="entry name" value="Cytidine Deaminase, domain 2"/>
    <property type="match status" value="2"/>
</dbReference>
<dbReference type="PROSITE" id="PS00903">
    <property type="entry name" value="CYT_DCMP_DEAMINASES_1"/>
    <property type="match status" value="1"/>
</dbReference>
<dbReference type="GO" id="GO:0042802">
    <property type="term" value="F:identical protein binding"/>
    <property type="evidence" value="ECO:0007669"/>
    <property type="project" value="UniProtKB-ARBA"/>
</dbReference>
<dbReference type="Proteomes" id="UP000243793">
    <property type="component" value="Chromosome"/>
</dbReference>
<dbReference type="NCBIfam" id="NF006537">
    <property type="entry name" value="PRK09027.1"/>
    <property type="match status" value="1"/>
</dbReference>
<keyword evidence="3 8" id="KW-0479">Metal-binding</keyword>
<dbReference type="Pfam" id="PF00383">
    <property type="entry name" value="dCMP_cyt_deam_1"/>
    <property type="match status" value="1"/>
</dbReference>
<comment type="cofactor">
    <cofactor evidence="8">
        <name>Zn(2+)</name>
        <dbReference type="ChEBI" id="CHEBI:29105"/>
    </cofactor>
    <text evidence="8">Binds 1 zinc ion.</text>
</comment>
<dbReference type="PANTHER" id="PTHR11644:SF2">
    <property type="entry name" value="CYTIDINE DEAMINASE"/>
    <property type="match status" value="1"/>
</dbReference>
<evidence type="ECO:0000256" key="3">
    <source>
        <dbReference type="ARBA" id="ARBA00022723"/>
    </source>
</evidence>
<dbReference type="RefSeq" id="WP_086962728.1">
    <property type="nucleotide sequence ID" value="NZ_CP021376.1"/>
</dbReference>
<dbReference type="GO" id="GO:0055086">
    <property type="term" value="P:nucleobase-containing small molecule metabolic process"/>
    <property type="evidence" value="ECO:0007669"/>
    <property type="project" value="UniProtKB-ARBA"/>
</dbReference>
<sequence>MSDTLAKTLEQHRLSHVIRYSPEQVQLLLETCDLGTDALAFALLEQAKTKAHTPISKLQVSALVIGGSGYWYLGANLEFAHQSLSHTVHAEQAAVGHAMLWDEQHLEKIFISHAPCGQCRQFLQELNQTSLLVSWPEHYAMLEELLPHAFNPAQPAQSNGLLTSSNTSLLASQQGMEDALTLMAWDQASASYAPYTGNYAGVVLLLTDGQICHGRYLENSGFNPSLGPLHLALSQLYLQGYQACDIERAVLVEASAGISQANGCIQLLASLGAPALERVTVSTSVPPLALNHASDPSSEHHA</sequence>
<evidence type="ECO:0000256" key="7">
    <source>
        <dbReference type="PIRSR" id="PIRSR006334-2"/>
    </source>
</evidence>
<gene>
    <name evidence="10" type="ORF">CBP12_02750</name>
</gene>
<name>A0A1Y0CVF6_9GAMM</name>
<dbReference type="InterPro" id="IPR013171">
    <property type="entry name" value="Cyd/dCyd_deaminase_Zn-bd"/>
</dbReference>
<proteinExistence type="inferred from homology"/>
<evidence type="ECO:0000256" key="5">
    <source>
        <dbReference type="ARBA" id="ARBA00022833"/>
    </source>
</evidence>
<reference evidence="11" key="1">
    <citation type="submission" date="2017-05" db="EMBL/GenBank/DDBJ databases">
        <authorList>
            <person name="Sung H."/>
        </authorList>
    </citation>
    <scope>NUCLEOTIDE SEQUENCE [LARGE SCALE GENOMIC DNA]</scope>
    <source>
        <strain evidence="11">AMac2203</strain>
    </source>
</reference>
<dbReference type="InterPro" id="IPR016193">
    <property type="entry name" value="Cytidine_deaminase-like"/>
</dbReference>
<keyword evidence="5 8" id="KW-0862">Zinc</keyword>
<comment type="subunit">
    <text evidence="2">Homodimer.</text>
</comment>
<dbReference type="PROSITE" id="PS51747">
    <property type="entry name" value="CYT_DCMP_DEAMINASES_2"/>
    <property type="match status" value="2"/>
</dbReference>
<evidence type="ECO:0000256" key="2">
    <source>
        <dbReference type="ARBA" id="ARBA00011738"/>
    </source>
</evidence>
<dbReference type="KEGG" id="ocm:CBP12_02750"/>
<dbReference type="GO" id="GO:0072527">
    <property type="term" value="P:pyrimidine-containing compound metabolic process"/>
    <property type="evidence" value="ECO:0007669"/>
    <property type="project" value="UniProtKB-ARBA"/>
</dbReference>
<dbReference type="EMBL" id="CP021376">
    <property type="protein sequence ID" value="ART79198.1"/>
    <property type="molecule type" value="Genomic_DNA"/>
</dbReference>
<keyword evidence="4" id="KW-0378">Hydrolase</keyword>
<dbReference type="PIRSF" id="PIRSF006334">
    <property type="entry name" value="Cdd_plus_pseudo"/>
    <property type="match status" value="1"/>
</dbReference>
<feature type="binding site" evidence="8">
    <location>
        <position position="116"/>
    </location>
    <ligand>
        <name>Zn(2+)</name>
        <dbReference type="ChEBI" id="CHEBI:29105"/>
        <note>catalytic</note>
    </ligand>
</feature>
<dbReference type="OrthoDB" id="9795347at2"/>
<evidence type="ECO:0000313" key="10">
    <source>
        <dbReference type="EMBL" id="ART79198.1"/>
    </source>
</evidence>
<dbReference type="CDD" id="cd01283">
    <property type="entry name" value="cytidine_deaminase"/>
    <property type="match status" value="1"/>
</dbReference>
<dbReference type="Pfam" id="PF08211">
    <property type="entry name" value="dCMP_cyt_deam_2"/>
    <property type="match status" value="1"/>
</dbReference>